<evidence type="ECO:0000256" key="1">
    <source>
        <dbReference type="SAM" id="MobiDB-lite"/>
    </source>
</evidence>
<protein>
    <submittedName>
        <fullName evidence="2">Uncharacterized protein</fullName>
    </submittedName>
</protein>
<dbReference type="Gene3D" id="1.25.40.10">
    <property type="entry name" value="Tetratricopeptide repeat domain"/>
    <property type="match status" value="5"/>
</dbReference>
<evidence type="ECO:0000313" key="2">
    <source>
        <dbReference type="EMBL" id="OEV39423.1"/>
    </source>
</evidence>
<keyword evidence="3" id="KW-1185">Reference proteome</keyword>
<evidence type="ECO:0000313" key="3">
    <source>
        <dbReference type="Proteomes" id="UP000037395"/>
    </source>
</evidence>
<feature type="region of interest" description="Disordered" evidence="1">
    <location>
        <begin position="249"/>
        <end position="284"/>
    </location>
</feature>
<reference evidence="2" key="1">
    <citation type="submission" date="2016-08" db="EMBL/GenBank/DDBJ databases">
        <title>Sequencing, Assembly and Comparative Genomics of S. aureofaciens ATCC 10762.</title>
        <authorList>
            <person name="Gradnigo J.S."/>
            <person name="Johnson N."/>
            <person name="Somerville G.A."/>
        </authorList>
    </citation>
    <scope>NUCLEOTIDE SEQUENCE [LARGE SCALE GENOMIC DNA]</scope>
    <source>
        <strain evidence="2">ATCC 10762</strain>
    </source>
</reference>
<proteinExistence type="predicted"/>
<name>A0A1E7NG02_KITAU</name>
<dbReference type="SUPFAM" id="SSF48452">
    <property type="entry name" value="TPR-like"/>
    <property type="match status" value="1"/>
</dbReference>
<gene>
    <name evidence="2" type="ORF">HS99_0001610</name>
</gene>
<sequence>MSHLLTGDPLTELGDDVTLHEVAFQASAVSAVDDFVVTGFAPDGSKRTVSIGVRRDPSFVPSDTASVELIGSYLRVLRDQAPQVASGRWQLGLTVSGSNAHVKEIAELATIARDVADERAFRSAVAFPGRTNQANRRRLEYLDEVVAAAARAVGIDTASGAGAAGLTWRFLSALRVRELRMEGVDQSDRTHAVARLRHVTSAGTAEAADALFSRLAELAGRYAPAAASKDAASLRRDLVGVPLARIPGPAGLSSPARNPRPRNGRKEIPSGPAPTAAPEPSAGGPLVHAGPVVRSDYLAQVRRIAPAELRGREQELADMVEFCTSQDAAQAARSYLWWRAEAWAGKSALLSSFVLAPPAGVRVVSFFITARLAGQGDRIAFADVVLEQLLEILGAPMPTLLTDATRDAHLLGALERAADLCRARGERLVLVVDGLDEDQGVTAGPDAHSIAAMLPARPPAGMRVIVAGRPNPPIPTDVPDDHPLRRSDIARRLRVSPHAAVVRQDAERELKRLLRGSPTEQDLLGLLTASGGGLSGADLADLTGLAAWEVEECLGAVSGRTFAPRAARWQRGTVVYVLGHEELQQQAAGLLGAARLGAYRDRLHAWADGYRRRRWPVDTPEYLLRGYFRLLLSTGDLTRTLACATDPGRHDRMLDIIGGDTVALAEITAAQEAVAGHAVPDLLSLSRLAVHRTVLTDRNVDIPANLPGVWAQLGQHSRAEALARSITDPARRVQALAAVAREAAGSGDLRGAGILTDHAEQLVAAITDPHRQAVAVAAVARAAAASGDRHRALLLASRAEATARSTADETRHAHTLVAAARAFAAAGDDRTAQRVATSVTTWSERAQALGVVAVEVANSGQWQRGRGLARSVASRSERAQVLTTIARAASATGHHRAARQLITEAEAIAHAIRNPARKAWILIGVAHALSACRERDRALDLLDLAERLARPLTRSSDRDATLSALARVLATVGDPDRAMALARSVANPARQARALADVASGLVADGQDGHATAVAREAEGVARSHSRPVRRSSDLSALSKAAATDGGFDQAAALAYAIPEPPQRDRALTVITQALATTGDLDRAVAVADTISDPTQQDKALLLVVRAAVAAADLARAVRIADAIRGTEEREKALGAIPTVPVDNRSTGHATSATAPDGSTSLPAQEATPADPVDDGAEPIRAGTIRAELIQAEQSAREISHPYQQAKALIAVARRAEAAAEPEQAERSIGAITHPQLRAGGFAALAVTVAGNGDAARSRRLLGQAELAADSITKTPYREQAISEIARTCAQVGDLPRAEELARSITTEPLRATALADVASVISAAGAPDRAASIIHTIDQPRTRARALAETVRTCLDLGDPEQAEHLARLILEPRPQAEALAAIAHHLAKAGEPGRAEQLARSIADPSEQARTLAAMAPDLPPADGRRVLAHALIIGHWQLCLPTLLRLEPGALGVLSEELLDSTDRTDPA</sequence>
<feature type="compositionally biased region" description="Polar residues" evidence="1">
    <location>
        <begin position="1144"/>
        <end position="1163"/>
    </location>
</feature>
<feature type="region of interest" description="Disordered" evidence="1">
    <location>
        <begin position="1139"/>
        <end position="1178"/>
    </location>
</feature>
<accession>A0A1E7NG02</accession>
<dbReference type="EMBL" id="JPRF03000001">
    <property type="protein sequence ID" value="OEV39423.1"/>
    <property type="molecule type" value="Genomic_DNA"/>
</dbReference>
<comment type="caution">
    <text evidence="2">The sequence shown here is derived from an EMBL/GenBank/DDBJ whole genome shotgun (WGS) entry which is preliminary data.</text>
</comment>
<dbReference type="Proteomes" id="UP000037395">
    <property type="component" value="Unassembled WGS sequence"/>
</dbReference>
<organism evidence="2 3">
    <name type="scientific">Kitasatospora aureofaciens</name>
    <name type="common">Streptomyces aureofaciens</name>
    <dbReference type="NCBI Taxonomy" id="1894"/>
    <lineage>
        <taxon>Bacteria</taxon>
        <taxon>Bacillati</taxon>
        <taxon>Actinomycetota</taxon>
        <taxon>Actinomycetes</taxon>
        <taxon>Kitasatosporales</taxon>
        <taxon>Streptomycetaceae</taxon>
        <taxon>Kitasatospora</taxon>
    </lineage>
</organism>
<dbReference type="InterPro" id="IPR011990">
    <property type="entry name" value="TPR-like_helical_dom_sf"/>
</dbReference>